<reference evidence="1" key="1">
    <citation type="submission" date="2019-07" db="EMBL/GenBank/DDBJ databases">
        <authorList>
            <person name="Dittberner H."/>
        </authorList>
    </citation>
    <scope>NUCLEOTIDE SEQUENCE [LARGE SCALE GENOMIC DNA]</scope>
</reference>
<dbReference type="EMBL" id="CABITT030000005">
    <property type="protein sequence ID" value="VVB05374.1"/>
    <property type="molecule type" value="Genomic_DNA"/>
</dbReference>
<proteinExistence type="predicted"/>
<organism evidence="1 2">
    <name type="scientific">Arabis nemorensis</name>
    <dbReference type="NCBI Taxonomy" id="586526"/>
    <lineage>
        <taxon>Eukaryota</taxon>
        <taxon>Viridiplantae</taxon>
        <taxon>Streptophyta</taxon>
        <taxon>Embryophyta</taxon>
        <taxon>Tracheophyta</taxon>
        <taxon>Spermatophyta</taxon>
        <taxon>Magnoliopsida</taxon>
        <taxon>eudicotyledons</taxon>
        <taxon>Gunneridae</taxon>
        <taxon>Pentapetalae</taxon>
        <taxon>rosids</taxon>
        <taxon>malvids</taxon>
        <taxon>Brassicales</taxon>
        <taxon>Brassicaceae</taxon>
        <taxon>Arabideae</taxon>
        <taxon>Arabis</taxon>
    </lineage>
</organism>
<dbReference type="AlphaFoldDB" id="A0A565BVD7"/>
<evidence type="ECO:0000313" key="1">
    <source>
        <dbReference type="EMBL" id="VVB05374.1"/>
    </source>
</evidence>
<name>A0A565BVD7_9BRAS</name>
<gene>
    <name evidence="1" type="ORF">ANE_LOCUS15818</name>
</gene>
<keyword evidence="2" id="KW-1185">Reference proteome</keyword>
<dbReference type="Proteomes" id="UP000489600">
    <property type="component" value="Unassembled WGS sequence"/>
</dbReference>
<sequence length="70" mass="8089">MKVERLVANEYGTFFLKVAYLESINLVPDWNTVYPIPDAIASLSIMPPMTRRPPGRPKRCTYLSTRKFKV</sequence>
<evidence type="ECO:0000313" key="2">
    <source>
        <dbReference type="Proteomes" id="UP000489600"/>
    </source>
</evidence>
<accession>A0A565BVD7</accession>
<protein>
    <submittedName>
        <fullName evidence="1">Uncharacterized protein</fullName>
    </submittedName>
</protein>
<comment type="caution">
    <text evidence="1">The sequence shown here is derived from an EMBL/GenBank/DDBJ whole genome shotgun (WGS) entry which is preliminary data.</text>
</comment>